<reference evidence="1" key="1">
    <citation type="submission" date="2019-08" db="EMBL/GenBank/DDBJ databases">
        <authorList>
            <person name="Kucharzyk K."/>
            <person name="Murdoch R.W."/>
            <person name="Higgins S."/>
            <person name="Loffler F."/>
        </authorList>
    </citation>
    <scope>NUCLEOTIDE SEQUENCE</scope>
</reference>
<accession>A0A645JGZ8</accession>
<name>A0A645JGZ8_9ZZZZ</name>
<dbReference type="EMBL" id="VSSQ01141139">
    <property type="protein sequence ID" value="MPN62716.1"/>
    <property type="molecule type" value="Genomic_DNA"/>
</dbReference>
<comment type="caution">
    <text evidence="1">The sequence shown here is derived from an EMBL/GenBank/DDBJ whole genome shotgun (WGS) entry which is preliminary data.</text>
</comment>
<protein>
    <submittedName>
        <fullName evidence="1">Uncharacterized protein</fullName>
    </submittedName>
</protein>
<proteinExistence type="predicted"/>
<dbReference type="AlphaFoldDB" id="A0A645JGZ8"/>
<sequence>MMHQAWALTARDGALDIFFTVAHGKAVAHRFDGASKRDGRKVRAKIFRAVILDAPDNLDARIRRVHVDAHVGKVLVVF</sequence>
<gene>
    <name evidence="1" type="ORF">SDC9_210469</name>
</gene>
<evidence type="ECO:0000313" key="1">
    <source>
        <dbReference type="EMBL" id="MPN62716.1"/>
    </source>
</evidence>
<organism evidence="1">
    <name type="scientific">bioreactor metagenome</name>
    <dbReference type="NCBI Taxonomy" id="1076179"/>
    <lineage>
        <taxon>unclassified sequences</taxon>
        <taxon>metagenomes</taxon>
        <taxon>ecological metagenomes</taxon>
    </lineage>
</organism>